<dbReference type="Pfam" id="PF00561">
    <property type="entry name" value="Abhydrolase_1"/>
    <property type="match status" value="1"/>
</dbReference>
<evidence type="ECO:0000259" key="3">
    <source>
        <dbReference type="Pfam" id="PF00561"/>
    </source>
</evidence>
<evidence type="ECO:0000313" key="4">
    <source>
        <dbReference type="EMBL" id="RPB08403.1"/>
    </source>
</evidence>
<dbReference type="EMBL" id="ML119164">
    <property type="protein sequence ID" value="RPB08403.1"/>
    <property type="molecule type" value="Genomic_DNA"/>
</dbReference>
<proteinExistence type="inferred from homology"/>
<keyword evidence="5" id="KW-1185">Reference proteome</keyword>
<dbReference type="PRINTS" id="PR00793">
    <property type="entry name" value="PROAMNOPTASE"/>
</dbReference>
<dbReference type="InterPro" id="IPR002410">
    <property type="entry name" value="Peptidase_S33"/>
</dbReference>
<keyword evidence="2 4" id="KW-0378">Hydrolase</keyword>
<dbReference type="STRING" id="1392247.A0A3N4KD06"/>
<dbReference type="Gene3D" id="3.40.50.1820">
    <property type="entry name" value="alpha/beta hydrolase"/>
    <property type="match status" value="1"/>
</dbReference>
<gene>
    <name evidence="4" type="ORF">P167DRAFT_539343</name>
</gene>
<dbReference type="SUPFAM" id="SSF53474">
    <property type="entry name" value="alpha/beta-Hydrolases"/>
    <property type="match status" value="1"/>
</dbReference>
<dbReference type="InParanoid" id="A0A3N4KD06"/>
<evidence type="ECO:0000256" key="2">
    <source>
        <dbReference type="ARBA" id="ARBA00022801"/>
    </source>
</evidence>
<name>A0A3N4KD06_9PEZI</name>
<reference evidence="4 5" key="1">
    <citation type="journal article" date="2018" name="Nat. Ecol. Evol.">
        <title>Pezizomycetes genomes reveal the molecular basis of ectomycorrhizal truffle lifestyle.</title>
        <authorList>
            <person name="Murat C."/>
            <person name="Payen T."/>
            <person name="Noel B."/>
            <person name="Kuo A."/>
            <person name="Morin E."/>
            <person name="Chen J."/>
            <person name="Kohler A."/>
            <person name="Krizsan K."/>
            <person name="Balestrini R."/>
            <person name="Da Silva C."/>
            <person name="Montanini B."/>
            <person name="Hainaut M."/>
            <person name="Levati E."/>
            <person name="Barry K.W."/>
            <person name="Belfiori B."/>
            <person name="Cichocki N."/>
            <person name="Clum A."/>
            <person name="Dockter R.B."/>
            <person name="Fauchery L."/>
            <person name="Guy J."/>
            <person name="Iotti M."/>
            <person name="Le Tacon F."/>
            <person name="Lindquist E.A."/>
            <person name="Lipzen A."/>
            <person name="Malagnac F."/>
            <person name="Mello A."/>
            <person name="Molinier V."/>
            <person name="Miyauchi S."/>
            <person name="Poulain J."/>
            <person name="Riccioni C."/>
            <person name="Rubini A."/>
            <person name="Sitrit Y."/>
            <person name="Splivallo R."/>
            <person name="Traeger S."/>
            <person name="Wang M."/>
            <person name="Zifcakova L."/>
            <person name="Wipf D."/>
            <person name="Zambonelli A."/>
            <person name="Paolocci F."/>
            <person name="Nowrousian M."/>
            <person name="Ottonello S."/>
            <person name="Baldrian P."/>
            <person name="Spatafora J.W."/>
            <person name="Henrissat B."/>
            <person name="Nagy L.G."/>
            <person name="Aury J.M."/>
            <person name="Wincker P."/>
            <person name="Grigoriev I.V."/>
            <person name="Bonfante P."/>
            <person name="Martin F.M."/>
        </authorList>
    </citation>
    <scope>NUCLEOTIDE SEQUENCE [LARGE SCALE GENOMIC DNA]</scope>
    <source>
        <strain evidence="4 5">CCBAS932</strain>
    </source>
</reference>
<accession>A0A3N4KD06</accession>
<dbReference type="OrthoDB" id="1898734at2759"/>
<dbReference type="PANTHER" id="PTHR43248:SF2">
    <property type="entry name" value="PROLYL AMINOPEPTIDASE"/>
    <property type="match status" value="1"/>
</dbReference>
<evidence type="ECO:0000313" key="5">
    <source>
        <dbReference type="Proteomes" id="UP000277580"/>
    </source>
</evidence>
<dbReference type="PANTHER" id="PTHR43248">
    <property type="entry name" value="2-SUCCINYL-6-HYDROXY-2,4-CYCLOHEXADIENE-1-CARBOXYLATE SYNTHASE"/>
    <property type="match status" value="1"/>
</dbReference>
<dbReference type="InterPro" id="IPR029058">
    <property type="entry name" value="AB_hydrolase_fold"/>
</dbReference>
<feature type="domain" description="AB hydrolase-1" evidence="3">
    <location>
        <begin position="74"/>
        <end position="224"/>
    </location>
</feature>
<dbReference type="AlphaFoldDB" id="A0A3N4KD06"/>
<dbReference type="Proteomes" id="UP000277580">
    <property type="component" value="Unassembled WGS sequence"/>
</dbReference>
<sequence length="462" mass="52419">MSKMNRTKIYPALQLLAESETYRVTGGFKIVDRWFQVPLDYFNPRKGSIKIFARNAIPNKKDDDGAAGGKLPYFIYLQGGPGFGCGPPSSHPVTDFLFEQGYQVLYIDQRGTGMSTPISSFTLAKQGSVREQADYVKLFRADNIVRDCEAIRLSLLPEGEKWSVIGQSFGGFCAVTYLSLHPEGLKQVFTTGGMPPLVNNPDEVYRRMYLKVKSRNKVYYEKYPRDIKRVRDIMKYLENNEVFMPSEGMLTPERFLSLGLAFGGHGGIDSVHILVQNAASDLNQFGALTYKTLSSIESHQSFDTNPIYAIGHEMIYCQGESSRWSAQRVLDATSKPSIFSWEDMKEVDETEPVYFTGEMIYQWMFSDFAELHKMEEVAENLAEYKDWPQLYDEEVLAQNQVPVFAATYIEDMYVDCDFARETAGKINGAKEFVTNVMFHNAVRSKTEGVLGELWKLKVGEVD</sequence>
<dbReference type="InterPro" id="IPR000073">
    <property type="entry name" value="AB_hydrolase_1"/>
</dbReference>
<dbReference type="GO" id="GO:0006508">
    <property type="term" value="P:proteolysis"/>
    <property type="evidence" value="ECO:0007669"/>
    <property type="project" value="InterPro"/>
</dbReference>
<dbReference type="GO" id="GO:0008233">
    <property type="term" value="F:peptidase activity"/>
    <property type="evidence" value="ECO:0007669"/>
    <property type="project" value="InterPro"/>
</dbReference>
<evidence type="ECO:0000256" key="1">
    <source>
        <dbReference type="ARBA" id="ARBA00010088"/>
    </source>
</evidence>
<comment type="similarity">
    <text evidence="1">Belongs to the peptidase S33 family.</text>
</comment>
<organism evidence="4 5">
    <name type="scientific">Morchella conica CCBAS932</name>
    <dbReference type="NCBI Taxonomy" id="1392247"/>
    <lineage>
        <taxon>Eukaryota</taxon>
        <taxon>Fungi</taxon>
        <taxon>Dikarya</taxon>
        <taxon>Ascomycota</taxon>
        <taxon>Pezizomycotina</taxon>
        <taxon>Pezizomycetes</taxon>
        <taxon>Pezizales</taxon>
        <taxon>Morchellaceae</taxon>
        <taxon>Morchella</taxon>
    </lineage>
</organism>
<dbReference type="InterPro" id="IPR051601">
    <property type="entry name" value="Serine_prot/Carboxylest_S33"/>
</dbReference>
<protein>
    <submittedName>
        <fullName evidence="4">Alpha/beta-hydrolase</fullName>
    </submittedName>
</protein>